<organism evidence="2 3">
    <name type="scientific">Mesorhizobium prunaredense</name>
    <dbReference type="NCBI Taxonomy" id="1631249"/>
    <lineage>
        <taxon>Bacteria</taxon>
        <taxon>Pseudomonadati</taxon>
        <taxon>Pseudomonadota</taxon>
        <taxon>Alphaproteobacteria</taxon>
        <taxon>Hyphomicrobiales</taxon>
        <taxon>Phyllobacteriaceae</taxon>
        <taxon>Mesorhizobium</taxon>
    </lineage>
</organism>
<feature type="transmembrane region" description="Helical" evidence="1">
    <location>
        <begin position="90"/>
        <end position="113"/>
    </location>
</feature>
<accession>A0A1R3VFA4</accession>
<dbReference type="STRING" id="1631249.BQ8794_50606"/>
<keyword evidence="1" id="KW-0472">Membrane</keyword>
<keyword evidence="3" id="KW-1185">Reference proteome</keyword>
<keyword evidence="1" id="KW-1133">Transmembrane helix</keyword>
<evidence type="ECO:0000313" key="3">
    <source>
        <dbReference type="Proteomes" id="UP000188388"/>
    </source>
</evidence>
<dbReference type="EMBL" id="FTPD01000045">
    <property type="protein sequence ID" value="SIT58504.1"/>
    <property type="molecule type" value="Genomic_DNA"/>
</dbReference>
<dbReference type="AlphaFoldDB" id="A0A1R3VFA4"/>
<proteinExistence type="predicted"/>
<keyword evidence="1" id="KW-0812">Transmembrane</keyword>
<protein>
    <submittedName>
        <fullName evidence="2">Uncharacterized protein</fullName>
    </submittedName>
</protein>
<reference evidence="3" key="1">
    <citation type="submission" date="2017-01" db="EMBL/GenBank/DDBJ databases">
        <authorList>
            <person name="Brunel B."/>
        </authorList>
    </citation>
    <scope>NUCLEOTIDE SEQUENCE [LARGE SCALE GENOMIC DNA]</scope>
</reference>
<dbReference type="RefSeq" id="WP_143744688.1">
    <property type="nucleotide sequence ID" value="NZ_FTPD01000045.1"/>
</dbReference>
<evidence type="ECO:0000313" key="2">
    <source>
        <dbReference type="EMBL" id="SIT58504.1"/>
    </source>
</evidence>
<gene>
    <name evidence="2" type="ORF">BQ8794_50606</name>
</gene>
<evidence type="ECO:0000256" key="1">
    <source>
        <dbReference type="SAM" id="Phobius"/>
    </source>
</evidence>
<sequence>MLAPWFGSFKELGWINSDWSPTIDGIASVVVALYLLYLSGRGFFERDRSLFGSSFKWAVALAALLALFCYLMKHYLIYLFDPDWLFLGNIPWAVAYVGMFVALLHALLSGLFYRKF</sequence>
<feature type="transmembrane region" description="Helical" evidence="1">
    <location>
        <begin position="57"/>
        <end position="78"/>
    </location>
</feature>
<name>A0A1R3VFA4_9HYPH</name>
<dbReference type="Proteomes" id="UP000188388">
    <property type="component" value="Unassembled WGS sequence"/>
</dbReference>
<feature type="transmembrane region" description="Helical" evidence="1">
    <location>
        <begin position="20"/>
        <end position="37"/>
    </location>
</feature>